<gene>
    <name evidence="2" type="ORF">Scep_029560</name>
</gene>
<feature type="region of interest" description="Disordered" evidence="1">
    <location>
        <begin position="1"/>
        <end position="113"/>
    </location>
</feature>
<comment type="caution">
    <text evidence="2">The sequence shown here is derived from an EMBL/GenBank/DDBJ whole genome shotgun (WGS) entry which is preliminary data.</text>
</comment>
<dbReference type="EMBL" id="JBBNAG010000013">
    <property type="protein sequence ID" value="KAK9083089.1"/>
    <property type="molecule type" value="Genomic_DNA"/>
</dbReference>
<organism evidence="2 3">
    <name type="scientific">Stephania cephalantha</name>
    <dbReference type="NCBI Taxonomy" id="152367"/>
    <lineage>
        <taxon>Eukaryota</taxon>
        <taxon>Viridiplantae</taxon>
        <taxon>Streptophyta</taxon>
        <taxon>Embryophyta</taxon>
        <taxon>Tracheophyta</taxon>
        <taxon>Spermatophyta</taxon>
        <taxon>Magnoliopsida</taxon>
        <taxon>Ranunculales</taxon>
        <taxon>Menispermaceae</taxon>
        <taxon>Menispermoideae</taxon>
        <taxon>Cissampelideae</taxon>
        <taxon>Stephania</taxon>
    </lineage>
</organism>
<proteinExistence type="predicted"/>
<evidence type="ECO:0000313" key="2">
    <source>
        <dbReference type="EMBL" id="KAK9083089.1"/>
    </source>
</evidence>
<feature type="compositionally biased region" description="Low complexity" evidence="1">
    <location>
        <begin position="44"/>
        <end position="74"/>
    </location>
</feature>
<protein>
    <submittedName>
        <fullName evidence="2">Uncharacterized protein</fullName>
    </submittedName>
</protein>
<dbReference type="AlphaFoldDB" id="A0AAP0DXW7"/>
<evidence type="ECO:0000256" key="1">
    <source>
        <dbReference type="SAM" id="MobiDB-lite"/>
    </source>
</evidence>
<dbReference type="Proteomes" id="UP001419268">
    <property type="component" value="Unassembled WGS sequence"/>
</dbReference>
<feature type="compositionally biased region" description="Basic and acidic residues" evidence="1">
    <location>
        <begin position="75"/>
        <end position="113"/>
    </location>
</feature>
<name>A0AAP0DXW7_9MAGN</name>
<accession>A0AAP0DXW7</accession>
<sequence length="113" mass="11885">MQTRTVIRRFSPSQCAEEIAEATERAAAGPSSGGGRSRSDRPAARGSRSGRITPHRGAAVAVGSKKGAAANNARGGEDRAAAAVPEENKAQRQRRLAVDRTGARDDSRSRMND</sequence>
<keyword evidence="3" id="KW-1185">Reference proteome</keyword>
<reference evidence="2 3" key="1">
    <citation type="submission" date="2024-01" db="EMBL/GenBank/DDBJ databases">
        <title>Genome assemblies of Stephania.</title>
        <authorList>
            <person name="Yang L."/>
        </authorList>
    </citation>
    <scope>NUCLEOTIDE SEQUENCE [LARGE SCALE GENOMIC DNA]</scope>
    <source>
        <strain evidence="2">JXDWG</strain>
        <tissue evidence="2">Leaf</tissue>
    </source>
</reference>
<evidence type="ECO:0000313" key="3">
    <source>
        <dbReference type="Proteomes" id="UP001419268"/>
    </source>
</evidence>